<dbReference type="GO" id="GO:0000981">
    <property type="term" value="F:DNA-binding transcription factor activity, RNA polymerase II-specific"/>
    <property type="evidence" value="ECO:0007669"/>
    <property type="project" value="InterPro"/>
</dbReference>
<dbReference type="EMBL" id="MCFC01000001">
    <property type="protein sequence ID" value="ORY35317.1"/>
    <property type="molecule type" value="Genomic_DNA"/>
</dbReference>
<reference evidence="10 11" key="1">
    <citation type="submission" date="2016-07" db="EMBL/GenBank/DDBJ databases">
        <title>Pervasive Adenine N6-methylation of Active Genes in Fungi.</title>
        <authorList>
            <consortium name="DOE Joint Genome Institute"/>
            <person name="Mondo S.J."/>
            <person name="Dannebaum R.O."/>
            <person name="Kuo R.C."/>
            <person name="Labutti K."/>
            <person name="Haridas S."/>
            <person name="Kuo A."/>
            <person name="Salamov A."/>
            <person name="Ahrendt S.R."/>
            <person name="Lipzen A."/>
            <person name="Sullivan W."/>
            <person name="Andreopoulos W.B."/>
            <person name="Clum A."/>
            <person name="Lindquist E."/>
            <person name="Daum C."/>
            <person name="Ramamoorthy G.K."/>
            <person name="Gryganskyi A."/>
            <person name="Culley D."/>
            <person name="Magnuson J.K."/>
            <person name="James T.Y."/>
            <person name="O'Malley M.A."/>
            <person name="Stajich J.E."/>
            <person name="Spatafora J.W."/>
            <person name="Visel A."/>
            <person name="Grigoriev I.V."/>
        </authorList>
    </citation>
    <scope>NUCLEOTIDE SEQUENCE [LARGE SCALE GENOMIC DNA]</scope>
    <source>
        <strain evidence="10 11">68-887.2</strain>
    </source>
</reference>
<dbReference type="SMART" id="SM00906">
    <property type="entry name" value="Fungal_trans"/>
    <property type="match status" value="1"/>
</dbReference>
<evidence type="ECO:0000313" key="11">
    <source>
        <dbReference type="Proteomes" id="UP000193986"/>
    </source>
</evidence>
<evidence type="ECO:0000256" key="4">
    <source>
        <dbReference type="ARBA" id="ARBA00023015"/>
    </source>
</evidence>
<keyword evidence="2" id="KW-0479">Metal-binding</keyword>
<dbReference type="CDD" id="cd12148">
    <property type="entry name" value="fungal_TF_MHR"/>
    <property type="match status" value="1"/>
</dbReference>
<evidence type="ECO:0000313" key="10">
    <source>
        <dbReference type="EMBL" id="ORY35317.1"/>
    </source>
</evidence>
<evidence type="ECO:0000256" key="1">
    <source>
        <dbReference type="ARBA" id="ARBA00004123"/>
    </source>
</evidence>
<evidence type="ECO:0000259" key="9">
    <source>
        <dbReference type="PROSITE" id="PS50048"/>
    </source>
</evidence>
<dbReference type="InterPro" id="IPR036864">
    <property type="entry name" value="Zn2-C6_fun-type_DNA-bd_sf"/>
</dbReference>
<feature type="region of interest" description="Disordered" evidence="8">
    <location>
        <begin position="619"/>
        <end position="651"/>
    </location>
</feature>
<keyword evidence="4" id="KW-0805">Transcription regulation</keyword>
<evidence type="ECO:0000256" key="5">
    <source>
        <dbReference type="ARBA" id="ARBA00023125"/>
    </source>
</evidence>
<dbReference type="InterPro" id="IPR007219">
    <property type="entry name" value="XnlR_reg_dom"/>
</dbReference>
<comment type="caution">
    <text evidence="10">The sequence shown here is derived from an EMBL/GenBank/DDBJ whole genome shotgun (WGS) entry which is preliminary data.</text>
</comment>
<dbReference type="Pfam" id="PF00172">
    <property type="entry name" value="Zn_clus"/>
    <property type="match status" value="1"/>
</dbReference>
<dbReference type="GO" id="GO:0005634">
    <property type="term" value="C:nucleus"/>
    <property type="evidence" value="ECO:0007669"/>
    <property type="project" value="UniProtKB-SubCell"/>
</dbReference>
<dbReference type="AlphaFoldDB" id="A0A1Y2BL42"/>
<feature type="domain" description="Zn(2)-C6 fungal-type" evidence="9">
    <location>
        <begin position="24"/>
        <end position="53"/>
    </location>
</feature>
<evidence type="ECO:0000256" key="3">
    <source>
        <dbReference type="ARBA" id="ARBA00022833"/>
    </source>
</evidence>
<proteinExistence type="predicted"/>
<dbReference type="PROSITE" id="PS00463">
    <property type="entry name" value="ZN2_CY6_FUNGAL_1"/>
    <property type="match status" value="1"/>
</dbReference>
<keyword evidence="3" id="KW-0862">Zinc</keyword>
<keyword evidence="5" id="KW-0238">DNA-binding</keyword>
<evidence type="ECO:0000256" key="8">
    <source>
        <dbReference type="SAM" id="MobiDB-lite"/>
    </source>
</evidence>
<dbReference type="GO" id="GO:0008270">
    <property type="term" value="F:zinc ion binding"/>
    <property type="evidence" value="ECO:0007669"/>
    <property type="project" value="InterPro"/>
</dbReference>
<dbReference type="SMART" id="SM00066">
    <property type="entry name" value="GAL4"/>
    <property type="match status" value="1"/>
</dbReference>
<keyword evidence="7" id="KW-0539">Nucleus</keyword>
<dbReference type="PANTHER" id="PTHR31313">
    <property type="entry name" value="TY1 ENHANCER ACTIVATOR"/>
    <property type="match status" value="1"/>
</dbReference>
<dbReference type="SUPFAM" id="SSF57701">
    <property type="entry name" value="Zn2/Cys6 DNA-binding domain"/>
    <property type="match status" value="1"/>
</dbReference>
<keyword evidence="11" id="KW-1185">Reference proteome</keyword>
<organism evidence="10 11">
    <name type="scientific">Naematelia encephala</name>
    <dbReference type="NCBI Taxonomy" id="71784"/>
    <lineage>
        <taxon>Eukaryota</taxon>
        <taxon>Fungi</taxon>
        <taxon>Dikarya</taxon>
        <taxon>Basidiomycota</taxon>
        <taxon>Agaricomycotina</taxon>
        <taxon>Tremellomycetes</taxon>
        <taxon>Tremellales</taxon>
        <taxon>Naemateliaceae</taxon>
        <taxon>Naematelia</taxon>
    </lineage>
</organism>
<feature type="compositionally biased region" description="Polar residues" evidence="8">
    <location>
        <begin position="637"/>
        <end position="650"/>
    </location>
</feature>
<dbReference type="InterPro" id="IPR001138">
    <property type="entry name" value="Zn2Cys6_DnaBD"/>
</dbReference>
<dbReference type="Gene3D" id="4.10.240.10">
    <property type="entry name" value="Zn(2)-C6 fungal-type DNA-binding domain"/>
    <property type="match status" value="1"/>
</dbReference>
<evidence type="ECO:0000256" key="7">
    <source>
        <dbReference type="ARBA" id="ARBA00023242"/>
    </source>
</evidence>
<dbReference type="PANTHER" id="PTHR31313:SF81">
    <property type="entry name" value="TY1 ENHANCER ACTIVATOR"/>
    <property type="match status" value="1"/>
</dbReference>
<dbReference type="Pfam" id="PF04082">
    <property type="entry name" value="Fungal_trans"/>
    <property type="match status" value="1"/>
</dbReference>
<dbReference type="PROSITE" id="PS50048">
    <property type="entry name" value="ZN2_CY6_FUNGAL_2"/>
    <property type="match status" value="1"/>
</dbReference>
<sequence>MNTPSDGDTSDHPVKKRKKYISRACTVCRRRRMRCNGQPRCQTCTTYDEECIYDPDHDGRKPATKQYVEALVNRVRQLEDMLAKRPENGNGGLTSINIASTPGPVTGPAIGASGVLRVDDDSLTHHGPSSAYMLLPDSAARTRGQDIKSSSGVSVLYSSNTLQDNFGSRQEYDISAISWNRHLPPDVIPNAEVHQEVLDIFFSYLNDWCRPVDELDFLAGLFASVTSSSPLARNAQYSPLLHNSILALAISRCPHLFAAPDETELPGNAGMAAAAFAQRARWLFEEEAVKPMISTAQGLMLLGSYHSVAGSLSLGWFYESMGVRMAQTMGLNADCSSLVARGVISPEMRIIRDRALWTVYMQDQLWALFIGRTPNITQDDFETPLPSIDSTIDAMPWMNHVERRARRKGRPWSSSSLSWASSTFRWTCHLMLLADRLHQALYRMRSRHNEAARQTVVSQLHLELGTWLIDLPSPLRVDSSRSSAPPPHIIMMHGIHRYLQILLHRPRYTQPHASGDVDRELAVRTCNVAAVEILHLLEMYDHCAGLRYATTGLINVVFAAGTIHLLDLVQSEKSSGLSMSRILQCIDSLQRMSWPSALAGADILRHMLDEWNPTSLARVSVGQHRSPSPPHAMGQEITGSETSSHNPEQSSEVERFLARLGWMPPVEMTNPGVESAAPPLTSMETPAVWEDFGDTLDMQGFQLAPFAMHDWNSSQSGLADTAALDRKFSFSLVNSC</sequence>
<dbReference type="Proteomes" id="UP000193986">
    <property type="component" value="Unassembled WGS sequence"/>
</dbReference>
<dbReference type="STRING" id="71784.A0A1Y2BL42"/>
<name>A0A1Y2BL42_9TREE</name>
<dbReference type="CDD" id="cd00067">
    <property type="entry name" value="GAL4"/>
    <property type="match status" value="1"/>
</dbReference>
<evidence type="ECO:0000256" key="6">
    <source>
        <dbReference type="ARBA" id="ARBA00023163"/>
    </source>
</evidence>
<keyword evidence="6" id="KW-0804">Transcription</keyword>
<gene>
    <name evidence="10" type="ORF">BCR39DRAFT_508741</name>
</gene>
<dbReference type="InterPro" id="IPR051615">
    <property type="entry name" value="Transcr_Regulatory_Elem"/>
</dbReference>
<dbReference type="GO" id="GO:0003677">
    <property type="term" value="F:DNA binding"/>
    <property type="evidence" value="ECO:0007669"/>
    <property type="project" value="UniProtKB-KW"/>
</dbReference>
<dbReference type="InParanoid" id="A0A1Y2BL42"/>
<protein>
    <submittedName>
        <fullName evidence="10">Fungal-specific transcription factor domain-domain-containing protein</fullName>
    </submittedName>
</protein>
<dbReference type="GO" id="GO:0006351">
    <property type="term" value="P:DNA-templated transcription"/>
    <property type="evidence" value="ECO:0007669"/>
    <property type="project" value="InterPro"/>
</dbReference>
<comment type="subcellular location">
    <subcellularLocation>
        <location evidence="1">Nucleus</location>
    </subcellularLocation>
</comment>
<dbReference type="OrthoDB" id="2154091at2759"/>
<evidence type="ECO:0000256" key="2">
    <source>
        <dbReference type="ARBA" id="ARBA00022723"/>
    </source>
</evidence>
<accession>A0A1Y2BL42</accession>